<dbReference type="Proteomes" id="UP000824469">
    <property type="component" value="Unassembled WGS sequence"/>
</dbReference>
<dbReference type="InterPro" id="IPR000668">
    <property type="entry name" value="Peptidase_C1A_C"/>
</dbReference>
<dbReference type="PRINTS" id="PR00705">
    <property type="entry name" value="PAPAIN"/>
</dbReference>
<feature type="domain" description="Peptidase C1A papain C-terminal" evidence="8">
    <location>
        <begin position="76"/>
        <end position="297"/>
    </location>
</feature>
<evidence type="ECO:0000259" key="8">
    <source>
        <dbReference type="SMART" id="SM00645"/>
    </source>
</evidence>
<evidence type="ECO:0000256" key="2">
    <source>
        <dbReference type="ARBA" id="ARBA00022670"/>
    </source>
</evidence>
<proteinExistence type="inferred from homology"/>
<organism evidence="9 10">
    <name type="scientific">Taxus chinensis</name>
    <name type="common">Chinese yew</name>
    <name type="synonym">Taxus wallichiana var. chinensis</name>
    <dbReference type="NCBI Taxonomy" id="29808"/>
    <lineage>
        <taxon>Eukaryota</taxon>
        <taxon>Viridiplantae</taxon>
        <taxon>Streptophyta</taxon>
        <taxon>Embryophyta</taxon>
        <taxon>Tracheophyta</taxon>
        <taxon>Spermatophyta</taxon>
        <taxon>Pinopsida</taxon>
        <taxon>Pinidae</taxon>
        <taxon>Conifers II</taxon>
        <taxon>Cupressales</taxon>
        <taxon>Taxaceae</taxon>
        <taxon>Taxus</taxon>
    </lineage>
</organism>
<evidence type="ECO:0000313" key="9">
    <source>
        <dbReference type="EMBL" id="KAH9319789.1"/>
    </source>
</evidence>
<keyword evidence="10" id="KW-1185">Reference proteome</keyword>
<reference evidence="9 10" key="1">
    <citation type="journal article" date="2021" name="Nat. Plants">
        <title>The Taxus genome provides insights into paclitaxel biosynthesis.</title>
        <authorList>
            <person name="Xiong X."/>
            <person name="Gou J."/>
            <person name="Liao Q."/>
            <person name="Li Y."/>
            <person name="Zhou Q."/>
            <person name="Bi G."/>
            <person name="Li C."/>
            <person name="Du R."/>
            <person name="Wang X."/>
            <person name="Sun T."/>
            <person name="Guo L."/>
            <person name="Liang H."/>
            <person name="Lu P."/>
            <person name="Wu Y."/>
            <person name="Zhang Z."/>
            <person name="Ro D.K."/>
            <person name="Shang Y."/>
            <person name="Huang S."/>
            <person name="Yan J."/>
        </authorList>
    </citation>
    <scope>NUCLEOTIDE SEQUENCE [LARGE SCALE GENOMIC DNA]</scope>
    <source>
        <strain evidence="9">Ta-2019</strain>
    </source>
</reference>
<keyword evidence="7" id="KW-0325">Glycoprotein</keyword>
<dbReference type="EMBL" id="JAHRHJ020000004">
    <property type="protein sequence ID" value="KAH9319789.1"/>
    <property type="molecule type" value="Genomic_DNA"/>
</dbReference>
<evidence type="ECO:0000256" key="7">
    <source>
        <dbReference type="ARBA" id="ARBA00023180"/>
    </source>
</evidence>
<dbReference type="Pfam" id="PF00112">
    <property type="entry name" value="Peptidase_C1"/>
    <property type="match status" value="1"/>
</dbReference>
<sequence>ASRVESFYATSQNKILQEPLVEHINSNPNAGWKAEMNSRFSNYTVQQFKRLLGVLPTPKNVIENVPVRVYPKGLNLPKQFDAREGHCGSCWAFGAAEALSDRFCIHFNVNVTLSENDLVACCGFMCGDGCDGGYPLAAWQYFISNGVVTAECDPYFDNAGCAHPGCEPLYPTPRCEKQCKDQNQKWGESKRYSATAYNVGSKPYDIMAEVFTNGPVEVAFSVFEDFAHYKSGVYKYTKGDYLGGHAVKLIGWGTTDDGIDYWIVANSWNRSWGENGYFKIVRGTNDCGIEEDVVAGMPSTKNLV</sequence>
<evidence type="ECO:0000256" key="4">
    <source>
        <dbReference type="ARBA" id="ARBA00022801"/>
    </source>
</evidence>
<dbReference type="InterPro" id="IPR025660">
    <property type="entry name" value="Pept_his_AS"/>
</dbReference>
<keyword evidence="4" id="KW-0378">Hydrolase</keyword>
<dbReference type="Pfam" id="PF08127">
    <property type="entry name" value="Propeptide_C1"/>
    <property type="match status" value="1"/>
</dbReference>
<evidence type="ECO:0000256" key="3">
    <source>
        <dbReference type="ARBA" id="ARBA00022729"/>
    </source>
</evidence>
<feature type="non-terminal residue" evidence="9">
    <location>
        <position position="1"/>
    </location>
</feature>
<dbReference type="PANTHER" id="PTHR12411">
    <property type="entry name" value="CYSTEINE PROTEASE FAMILY C1-RELATED"/>
    <property type="match status" value="1"/>
</dbReference>
<dbReference type="SUPFAM" id="SSF54001">
    <property type="entry name" value="Cysteine proteinases"/>
    <property type="match status" value="1"/>
</dbReference>
<dbReference type="Gene3D" id="3.90.70.10">
    <property type="entry name" value="Cysteine proteinases"/>
    <property type="match status" value="1"/>
</dbReference>
<comment type="similarity">
    <text evidence="1">Belongs to the peptidase C1 family.</text>
</comment>
<keyword evidence="3" id="KW-0732">Signal</keyword>
<keyword evidence="5" id="KW-0788">Thiol protease</keyword>
<dbReference type="InterPro" id="IPR012599">
    <property type="entry name" value="Propeptide_C1A"/>
</dbReference>
<name>A0AA38LCK3_TAXCH</name>
<dbReference type="GO" id="GO:0004197">
    <property type="term" value="F:cysteine-type endopeptidase activity"/>
    <property type="evidence" value="ECO:0007669"/>
    <property type="project" value="InterPro"/>
</dbReference>
<dbReference type="PROSITE" id="PS00640">
    <property type="entry name" value="THIOL_PROTEASE_ASN"/>
    <property type="match status" value="1"/>
</dbReference>
<protein>
    <recommendedName>
        <fullName evidence="8">Peptidase C1A papain C-terminal domain-containing protein</fullName>
    </recommendedName>
</protein>
<dbReference type="InterPro" id="IPR013128">
    <property type="entry name" value="Peptidase_C1A"/>
</dbReference>
<dbReference type="InterPro" id="IPR038765">
    <property type="entry name" value="Papain-like_cys_pep_sf"/>
</dbReference>
<dbReference type="AlphaFoldDB" id="A0AA38LCK3"/>
<accession>A0AA38LCK3</accession>
<dbReference type="GO" id="GO:0006508">
    <property type="term" value="P:proteolysis"/>
    <property type="evidence" value="ECO:0007669"/>
    <property type="project" value="UniProtKB-KW"/>
</dbReference>
<comment type="caution">
    <text evidence="9">The sequence shown here is derived from an EMBL/GenBank/DDBJ whole genome shotgun (WGS) entry which is preliminary data.</text>
</comment>
<evidence type="ECO:0000256" key="6">
    <source>
        <dbReference type="ARBA" id="ARBA00023157"/>
    </source>
</evidence>
<keyword evidence="6" id="KW-1015">Disulfide bond</keyword>
<dbReference type="PROSITE" id="PS00639">
    <property type="entry name" value="THIOL_PROTEASE_HIS"/>
    <property type="match status" value="1"/>
</dbReference>
<keyword evidence="2" id="KW-0645">Protease</keyword>
<dbReference type="SMART" id="SM00645">
    <property type="entry name" value="Pept_C1"/>
    <property type="match status" value="1"/>
</dbReference>
<evidence type="ECO:0000256" key="1">
    <source>
        <dbReference type="ARBA" id="ARBA00008455"/>
    </source>
</evidence>
<dbReference type="OMA" id="DEKIPYW"/>
<evidence type="ECO:0000256" key="5">
    <source>
        <dbReference type="ARBA" id="ARBA00022807"/>
    </source>
</evidence>
<dbReference type="FunFam" id="3.90.70.10:FF:000081">
    <property type="entry name" value="cathepsin B-like protease 2"/>
    <property type="match status" value="1"/>
</dbReference>
<evidence type="ECO:0000313" key="10">
    <source>
        <dbReference type="Proteomes" id="UP000824469"/>
    </source>
</evidence>
<feature type="non-terminal residue" evidence="9">
    <location>
        <position position="304"/>
    </location>
</feature>
<dbReference type="CDD" id="cd02620">
    <property type="entry name" value="Peptidase_C1A_CathepsinB"/>
    <property type="match status" value="1"/>
</dbReference>
<dbReference type="InterPro" id="IPR025661">
    <property type="entry name" value="Pept_asp_AS"/>
</dbReference>
<gene>
    <name evidence="9" type="ORF">KI387_021558</name>
</gene>